<gene>
    <name evidence="1" type="ORF">ACFQ5P_09815</name>
</gene>
<proteinExistence type="predicted"/>
<accession>A0ABW4DXJ4</accession>
<evidence type="ECO:0000313" key="1">
    <source>
        <dbReference type="EMBL" id="MFD1481591.1"/>
    </source>
</evidence>
<dbReference type="SUPFAM" id="SSF52266">
    <property type="entry name" value="SGNH hydrolase"/>
    <property type="match status" value="1"/>
</dbReference>
<dbReference type="EMBL" id="JBHTOQ010000022">
    <property type="protein sequence ID" value="MFD1481591.1"/>
    <property type="molecule type" value="Genomic_DNA"/>
</dbReference>
<comment type="caution">
    <text evidence="1">The sequence shown here is derived from an EMBL/GenBank/DDBJ whole genome shotgun (WGS) entry which is preliminary data.</text>
</comment>
<sequence>MSSFDIDVANRGIPGATTYERAQALFGFTGTEEEYMASLRGADADTTELQAAVTSASGSAGAAAADRAAIEPLAAQVDGDAQAVETSRQLVAADLSSTQSLATAAGTSASVADQRAGDAETAAAQAGGILTQATTARDAAFVNANVYADIATGRAAVADLQQFQVVSGDEIIRYRRDSVSTQTEMARYPSASALSKSVDALSELSFMARSGQPIAGANLASGTYVLNQPASADGEVYRLDIWSLSATTVSLRRFTQASGQIGPSLAIPLAAGFNSINIELPIVAGQYLGIYTPGNSLCATASTTADNVGYVRTLADTTEFPTSGAINSNRIEVRFYIRRRIVTKESFELLGAEVQASVETVEAVRAAIDDFAAPVLSAVETRDATAAYTTGNFGGWAGAMLLPGVSDGTVLTALELQGIRVAAGATVLRLMVYSRQNGEVAAPPAGCALAFTQDYQVSDLEITAGASDFKSATFRFPVPYIKGSGNHLAWRLEARDAADAKVNIGMGYLVDAAATASERGWYYANLTALNYSALAAPNKVAGVVFRDRYTVPGEKALPVVASAEADISVAGGNIAVTGSLSRVTGEQATFSGTLTPVLAAAGQERIDLIVLDRATSALSLVAGSPRTAQLDSLEWQGPVPSNALMIGRARVGSASIQAVSVADWRGVIRKGSEAAMAAHIERNRSVLRKVVSKAARAGAIRLGGYGDSITALQFGAPGFEANGQVRDRATASYLTHYPSDTKAVLPVFDTGDGAGQVHTRLGWNWDIKIALDDMAGADVVAYFNYGIGGTSSQPTANNGLDPARIAFPLGDNLDLVVIAFGMNERGQSYTYANIVAMIGQFKAAGVACVVMGCPRPNANQSLSAWRVTNNALEAAAMDAGAAFISTAAIADDQTIGGMGIPAQALASANTINNGNNHPGIYELRRYGLAAVTQLGL</sequence>
<name>A0ABW4DXJ4_9RHOB</name>
<dbReference type="Proteomes" id="UP001597302">
    <property type="component" value="Unassembled WGS sequence"/>
</dbReference>
<evidence type="ECO:0000313" key="2">
    <source>
        <dbReference type="Proteomes" id="UP001597302"/>
    </source>
</evidence>
<protein>
    <submittedName>
        <fullName evidence="1">SGNH/GDSL hydrolase family protein</fullName>
    </submittedName>
</protein>
<dbReference type="GO" id="GO:0016787">
    <property type="term" value="F:hydrolase activity"/>
    <property type="evidence" value="ECO:0007669"/>
    <property type="project" value="UniProtKB-KW"/>
</dbReference>
<dbReference type="InterPro" id="IPR036514">
    <property type="entry name" value="SGNH_hydro_sf"/>
</dbReference>
<organism evidence="1 2">
    <name type="scientific">Paracoccus nototheniae</name>
    <dbReference type="NCBI Taxonomy" id="2489002"/>
    <lineage>
        <taxon>Bacteria</taxon>
        <taxon>Pseudomonadati</taxon>
        <taxon>Pseudomonadota</taxon>
        <taxon>Alphaproteobacteria</taxon>
        <taxon>Rhodobacterales</taxon>
        <taxon>Paracoccaceae</taxon>
        <taxon>Paracoccus</taxon>
    </lineage>
</organism>
<dbReference type="RefSeq" id="WP_131572897.1">
    <property type="nucleotide sequence ID" value="NZ_CBCSAJ010000004.1"/>
</dbReference>
<keyword evidence="1" id="KW-0378">Hydrolase</keyword>
<keyword evidence="2" id="KW-1185">Reference proteome</keyword>
<reference evidence="2" key="1">
    <citation type="journal article" date="2019" name="Int. J. Syst. Evol. Microbiol.">
        <title>The Global Catalogue of Microorganisms (GCM) 10K type strain sequencing project: providing services to taxonomists for standard genome sequencing and annotation.</title>
        <authorList>
            <consortium name="The Broad Institute Genomics Platform"/>
            <consortium name="The Broad Institute Genome Sequencing Center for Infectious Disease"/>
            <person name="Wu L."/>
            <person name="Ma J."/>
        </authorList>
    </citation>
    <scope>NUCLEOTIDE SEQUENCE [LARGE SCALE GENOMIC DNA]</scope>
    <source>
        <strain evidence="2">CCM 8875</strain>
    </source>
</reference>
<dbReference type="Gene3D" id="3.40.50.1110">
    <property type="entry name" value="SGNH hydrolase"/>
    <property type="match status" value="1"/>
</dbReference>